<dbReference type="HOGENOM" id="CLU_3414884_0_0_5"/>
<feature type="region of interest" description="Disordered" evidence="1">
    <location>
        <begin position="1"/>
        <end position="27"/>
    </location>
</feature>
<dbReference type="EMBL" id="AATQ01000001">
    <property type="protein sequence ID" value="EAU48583.1"/>
    <property type="molecule type" value="Genomic_DNA"/>
</dbReference>
<evidence type="ECO:0000313" key="2">
    <source>
        <dbReference type="EMBL" id="EAU48583.1"/>
    </source>
</evidence>
<sequence>MRFVAWSSPSRPAADPASRRDGPSNAT</sequence>
<gene>
    <name evidence="2" type="ORF">R2601_03383</name>
</gene>
<evidence type="ECO:0000313" key="3">
    <source>
        <dbReference type="Proteomes" id="UP000006230"/>
    </source>
</evidence>
<feature type="compositionally biased region" description="Low complexity" evidence="1">
    <location>
        <begin position="7"/>
        <end position="16"/>
    </location>
</feature>
<protein>
    <submittedName>
        <fullName evidence="2">Uncharacterized protein</fullName>
    </submittedName>
</protein>
<organism evidence="2 3">
    <name type="scientific">Salipiger bermudensis (strain DSM 26914 / JCM 13377 / KCTC 12554 / HTCC2601)</name>
    <name type="common">Pelagibaca bermudensis</name>
    <dbReference type="NCBI Taxonomy" id="314265"/>
    <lineage>
        <taxon>Bacteria</taxon>
        <taxon>Pseudomonadati</taxon>
        <taxon>Pseudomonadota</taxon>
        <taxon>Alphaproteobacteria</taxon>
        <taxon>Rhodobacterales</taxon>
        <taxon>Roseobacteraceae</taxon>
        <taxon>Salipiger</taxon>
    </lineage>
</organism>
<evidence type="ECO:0000256" key="1">
    <source>
        <dbReference type="SAM" id="MobiDB-lite"/>
    </source>
</evidence>
<proteinExistence type="predicted"/>
<comment type="caution">
    <text evidence="2">The sequence shown here is derived from an EMBL/GenBank/DDBJ whole genome shotgun (WGS) entry which is preliminary data.</text>
</comment>
<dbReference type="Proteomes" id="UP000006230">
    <property type="component" value="Unassembled WGS sequence"/>
</dbReference>
<accession>Q0FWG9</accession>
<keyword evidence="3" id="KW-1185">Reference proteome</keyword>
<dbReference type="STRING" id="314265.R2601_03383"/>
<feature type="compositionally biased region" description="Basic and acidic residues" evidence="1">
    <location>
        <begin position="17"/>
        <end position="27"/>
    </location>
</feature>
<name>Q0FWG9_SALBH</name>
<dbReference type="AlphaFoldDB" id="Q0FWG9"/>
<reference evidence="2 3" key="1">
    <citation type="journal article" date="2010" name="J. Bacteriol.">
        <title>Genome sequences of Pelagibaca bermudensis HTCC2601T and Maritimibacter alkaliphilus HTCC2654T, the type strains of two marine Roseobacter genera.</title>
        <authorList>
            <person name="Thrash J.C."/>
            <person name="Cho J.C."/>
            <person name="Ferriera S."/>
            <person name="Johnson J."/>
            <person name="Vergin K.L."/>
            <person name="Giovannoni S.J."/>
        </authorList>
    </citation>
    <scope>NUCLEOTIDE SEQUENCE [LARGE SCALE GENOMIC DNA]</scope>
    <source>
        <strain evidence="3">DSM 26914 / JCM 13377 / KCTC 12554 / HTCC2601</strain>
    </source>
</reference>